<proteinExistence type="predicted"/>
<protein>
    <submittedName>
        <fullName evidence="2">Uncharacterized protein</fullName>
    </submittedName>
</protein>
<sequence>MTRRNGRKISTEQRAENSMVREKKDSPSGRMEVKPASRTDERSWWANTRKDRHIGR</sequence>
<reference evidence="2" key="1">
    <citation type="journal article" date="2019" name="bioRxiv">
        <title>The Genome of the Zebra Mussel, Dreissena polymorpha: A Resource for Invasive Species Research.</title>
        <authorList>
            <person name="McCartney M.A."/>
            <person name="Auch B."/>
            <person name="Kono T."/>
            <person name="Mallez S."/>
            <person name="Zhang Y."/>
            <person name="Obille A."/>
            <person name="Becker A."/>
            <person name="Abrahante J.E."/>
            <person name="Garbe J."/>
            <person name="Badalamenti J.P."/>
            <person name="Herman A."/>
            <person name="Mangelson H."/>
            <person name="Liachko I."/>
            <person name="Sullivan S."/>
            <person name="Sone E.D."/>
            <person name="Koren S."/>
            <person name="Silverstein K.A.T."/>
            <person name="Beckman K.B."/>
            <person name="Gohl D.M."/>
        </authorList>
    </citation>
    <scope>NUCLEOTIDE SEQUENCE</scope>
    <source>
        <strain evidence="2">Duluth1</strain>
        <tissue evidence="2">Whole animal</tissue>
    </source>
</reference>
<evidence type="ECO:0000313" key="3">
    <source>
        <dbReference type="Proteomes" id="UP000828390"/>
    </source>
</evidence>
<feature type="compositionally biased region" description="Basic and acidic residues" evidence="1">
    <location>
        <begin position="9"/>
        <end position="43"/>
    </location>
</feature>
<keyword evidence="3" id="KW-1185">Reference proteome</keyword>
<reference evidence="2" key="2">
    <citation type="submission" date="2020-11" db="EMBL/GenBank/DDBJ databases">
        <authorList>
            <person name="McCartney M.A."/>
            <person name="Auch B."/>
            <person name="Kono T."/>
            <person name="Mallez S."/>
            <person name="Becker A."/>
            <person name="Gohl D.M."/>
            <person name="Silverstein K.A.T."/>
            <person name="Koren S."/>
            <person name="Bechman K.B."/>
            <person name="Herman A."/>
            <person name="Abrahante J.E."/>
            <person name="Garbe J."/>
        </authorList>
    </citation>
    <scope>NUCLEOTIDE SEQUENCE</scope>
    <source>
        <strain evidence="2">Duluth1</strain>
        <tissue evidence="2">Whole animal</tissue>
    </source>
</reference>
<evidence type="ECO:0000313" key="2">
    <source>
        <dbReference type="EMBL" id="KAH3728848.1"/>
    </source>
</evidence>
<dbReference type="Proteomes" id="UP000828390">
    <property type="component" value="Unassembled WGS sequence"/>
</dbReference>
<evidence type="ECO:0000256" key="1">
    <source>
        <dbReference type="SAM" id="MobiDB-lite"/>
    </source>
</evidence>
<name>A0A9D4HTF4_DREPO</name>
<organism evidence="2 3">
    <name type="scientific">Dreissena polymorpha</name>
    <name type="common">Zebra mussel</name>
    <name type="synonym">Mytilus polymorpha</name>
    <dbReference type="NCBI Taxonomy" id="45954"/>
    <lineage>
        <taxon>Eukaryota</taxon>
        <taxon>Metazoa</taxon>
        <taxon>Spiralia</taxon>
        <taxon>Lophotrochozoa</taxon>
        <taxon>Mollusca</taxon>
        <taxon>Bivalvia</taxon>
        <taxon>Autobranchia</taxon>
        <taxon>Heteroconchia</taxon>
        <taxon>Euheterodonta</taxon>
        <taxon>Imparidentia</taxon>
        <taxon>Neoheterodontei</taxon>
        <taxon>Myida</taxon>
        <taxon>Dreissenoidea</taxon>
        <taxon>Dreissenidae</taxon>
        <taxon>Dreissena</taxon>
    </lineage>
</organism>
<accession>A0A9D4HTF4</accession>
<dbReference type="AlphaFoldDB" id="A0A9D4HTF4"/>
<gene>
    <name evidence="2" type="ORF">DPMN_054810</name>
</gene>
<comment type="caution">
    <text evidence="2">The sequence shown here is derived from an EMBL/GenBank/DDBJ whole genome shotgun (WGS) entry which is preliminary data.</text>
</comment>
<dbReference type="EMBL" id="JAIWYP010000012">
    <property type="protein sequence ID" value="KAH3728848.1"/>
    <property type="molecule type" value="Genomic_DNA"/>
</dbReference>
<feature type="region of interest" description="Disordered" evidence="1">
    <location>
        <begin position="1"/>
        <end position="56"/>
    </location>
</feature>